<evidence type="ECO:0000313" key="3">
    <source>
        <dbReference type="EMBL" id="SIS10433.1"/>
    </source>
</evidence>
<dbReference type="PANTHER" id="PTHR22911">
    <property type="entry name" value="ACYL-MALONYL CONDENSING ENZYME-RELATED"/>
    <property type="match status" value="1"/>
</dbReference>
<proteinExistence type="predicted"/>
<feature type="transmembrane region" description="Helical" evidence="1">
    <location>
        <begin position="188"/>
        <end position="208"/>
    </location>
</feature>
<keyword evidence="1" id="KW-0472">Membrane</keyword>
<accession>A0A1N7GCZ3</accession>
<dbReference type="Pfam" id="PF00892">
    <property type="entry name" value="EamA"/>
    <property type="match status" value="1"/>
</dbReference>
<dbReference type="InterPro" id="IPR000620">
    <property type="entry name" value="EamA_dom"/>
</dbReference>
<keyword evidence="4" id="KW-1185">Reference proteome</keyword>
<dbReference type="RefSeq" id="WP_076532962.1">
    <property type="nucleotide sequence ID" value="NZ_FOAC01000001.1"/>
</dbReference>
<feature type="transmembrane region" description="Helical" evidence="1">
    <location>
        <begin position="7"/>
        <end position="28"/>
    </location>
</feature>
<dbReference type="OrthoDB" id="7818056at2"/>
<name>A0A1N7GCZ3_9RHOB</name>
<feature type="transmembrane region" description="Helical" evidence="1">
    <location>
        <begin position="79"/>
        <end position="98"/>
    </location>
</feature>
<feature type="transmembrane region" description="Helical" evidence="1">
    <location>
        <begin position="214"/>
        <end position="231"/>
    </location>
</feature>
<gene>
    <name evidence="3" type="ORF">SAMN05421666_1920</name>
</gene>
<dbReference type="InterPro" id="IPR037185">
    <property type="entry name" value="EmrE-like"/>
</dbReference>
<feature type="transmembrane region" description="Helical" evidence="1">
    <location>
        <begin position="104"/>
        <end position="123"/>
    </location>
</feature>
<sequence length="302" mass="31140">MIAARAAGATIAVGVGLTVIYTALISSADAITKMFAASYAAPQLFALSGGIVALLAVLVNRAGPNPRGVATRCPRAMAIRSTATVLGAGAFFYAFRLLPFAEVFLFIAMIPLITALLSGPVLGEAVRPQAWGAVCLGMIGLLCLAPRGLGTFQLGHAVALAAVLLGTVSMMASRYIGLRDGNLLAQVFWPNLALAGVSALALPFVWAPMGLGDLGWAVLYAGLLFAARWVLVGALKALPAYVITPLMNLQFLWMVAIGAAVFGEVPGTALYLGAALVITAGAWLIYDQAFPNGAARKVVPAE</sequence>
<feature type="transmembrane region" description="Helical" evidence="1">
    <location>
        <begin position="238"/>
        <end position="262"/>
    </location>
</feature>
<protein>
    <submittedName>
        <fullName evidence="3">EamA-like transporter family protein</fullName>
    </submittedName>
</protein>
<dbReference type="GO" id="GO:0016020">
    <property type="term" value="C:membrane"/>
    <property type="evidence" value="ECO:0007669"/>
    <property type="project" value="InterPro"/>
</dbReference>
<feature type="transmembrane region" description="Helical" evidence="1">
    <location>
        <begin position="130"/>
        <end position="149"/>
    </location>
</feature>
<dbReference type="EMBL" id="FTNV01000001">
    <property type="protein sequence ID" value="SIS10433.1"/>
    <property type="molecule type" value="Genomic_DNA"/>
</dbReference>
<dbReference type="PANTHER" id="PTHR22911:SF135">
    <property type="entry name" value="BLR4310 PROTEIN"/>
    <property type="match status" value="1"/>
</dbReference>
<dbReference type="Proteomes" id="UP000186019">
    <property type="component" value="Unassembled WGS sequence"/>
</dbReference>
<feature type="transmembrane region" description="Helical" evidence="1">
    <location>
        <begin position="40"/>
        <end position="59"/>
    </location>
</feature>
<evidence type="ECO:0000313" key="4">
    <source>
        <dbReference type="Proteomes" id="UP000186019"/>
    </source>
</evidence>
<dbReference type="STRING" id="573024.SAMN05216208_0216"/>
<dbReference type="SUPFAM" id="SSF103481">
    <property type="entry name" value="Multidrug resistance efflux transporter EmrE"/>
    <property type="match status" value="2"/>
</dbReference>
<evidence type="ECO:0000259" key="2">
    <source>
        <dbReference type="Pfam" id="PF00892"/>
    </source>
</evidence>
<evidence type="ECO:0000256" key="1">
    <source>
        <dbReference type="SAM" id="Phobius"/>
    </source>
</evidence>
<organism evidence="3 4">
    <name type="scientific">Roseovarius nanhaiticus</name>
    <dbReference type="NCBI Taxonomy" id="573024"/>
    <lineage>
        <taxon>Bacteria</taxon>
        <taxon>Pseudomonadati</taxon>
        <taxon>Pseudomonadota</taxon>
        <taxon>Alphaproteobacteria</taxon>
        <taxon>Rhodobacterales</taxon>
        <taxon>Roseobacteraceae</taxon>
        <taxon>Roseovarius</taxon>
    </lineage>
</organism>
<feature type="domain" description="EamA" evidence="2">
    <location>
        <begin position="47"/>
        <end position="144"/>
    </location>
</feature>
<keyword evidence="1" id="KW-1133">Transmembrane helix</keyword>
<feature type="transmembrane region" description="Helical" evidence="1">
    <location>
        <begin position="155"/>
        <end position="176"/>
    </location>
</feature>
<dbReference type="AlphaFoldDB" id="A0A1N7GCZ3"/>
<reference evidence="4" key="1">
    <citation type="submission" date="2017-01" db="EMBL/GenBank/DDBJ databases">
        <authorList>
            <person name="Varghese N."/>
            <person name="Submissions S."/>
        </authorList>
    </citation>
    <scope>NUCLEOTIDE SEQUENCE [LARGE SCALE GENOMIC DNA]</scope>
    <source>
        <strain evidence="4">DSM 29590</strain>
    </source>
</reference>
<feature type="transmembrane region" description="Helical" evidence="1">
    <location>
        <begin position="268"/>
        <end position="286"/>
    </location>
</feature>
<keyword evidence="1" id="KW-0812">Transmembrane</keyword>